<dbReference type="AlphaFoldDB" id="A0A5M4FGZ2"/>
<evidence type="ECO:0000313" key="5">
    <source>
        <dbReference type="Proteomes" id="UP000380867"/>
    </source>
</evidence>
<dbReference type="InterPro" id="IPR050109">
    <property type="entry name" value="HTH-type_TetR-like_transc_reg"/>
</dbReference>
<dbReference type="Proteomes" id="UP000380867">
    <property type="component" value="Unassembled WGS sequence"/>
</dbReference>
<feature type="DNA-binding region" description="H-T-H motif" evidence="2">
    <location>
        <begin position="88"/>
        <end position="107"/>
    </location>
</feature>
<evidence type="ECO:0000256" key="2">
    <source>
        <dbReference type="PROSITE-ProRule" id="PRU00335"/>
    </source>
</evidence>
<dbReference type="Pfam" id="PF00440">
    <property type="entry name" value="TetR_N"/>
    <property type="match status" value="1"/>
</dbReference>
<dbReference type="SUPFAM" id="SSF46689">
    <property type="entry name" value="Homeodomain-like"/>
    <property type="match status" value="1"/>
</dbReference>
<comment type="caution">
    <text evidence="4">The sequence shown here is derived from an EMBL/GenBank/DDBJ whole genome shotgun (WGS) entry which is preliminary data.</text>
</comment>
<keyword evidence="5" id="KW-1185">Reference proteome</keyword>
<dbReference type="PANTHER" id="PTHR30055">
    <property type="entry name" value="HTH-TYPE TRANSCRIPTIONAL REGULATOR RUTR"/>
    <property type="match status" value="1"/>
</dbReference>
<dbReference type="OrthoDB" id="7252896at2"/>
<proteinExistence type="predicted"/>
<name>A0A5M4FGZ2_9ACTN</name>
<reference evidence="4" key="1">
    <citation type="submission" date="2019-09" db="EMBL/GenBank/DDBJ databases">
        <authorList>
            <person name="Li J."/>
        </authorList>
    </citation>
    <scope>NUCLEOTIDE SEQUENCE [LARGE SCALE GENOMIC DNA]</scope>
    <source>
        <strain evidence="4">JCM 14732</strain>
    </source>
</reference>
<keyword evidence="1 2" id="KW-0238">DNA-binding</keyword>
<dbReference type="GO" id="GO:0003700">
    <property type="term" value="F:DNA-binding transcription factor activity"/>
    <property type="evidence" value="ECO:0007669"/>
    <property type="project" value="TreeGrafter"/>
</dbReference>
<gene>
    <name evidence="4" type="ORF">ESP70_012615</name>
</gene>
<feature type="domain" description="HTH tetR-type" evidence="3">
    <location>
        <begin position="65"/>
        <end position="125"/>
    </location>
</feature>
<dbReference type="PRINTS" id="PR00455">
    <property type="entry name" value="HTHTETR"/>
</dbReference>
<dbReference type="PROSITE" id="PS50977">
    <property type="entry name" value="HTH_TETR_2"/>
    <property type="match status" value="1"/>
</dbReference>
<protein>
    <submittedName>
        <fullName evidence="4">TetR/AcrR family transcriptional regulator</fullName>
    </submittedName>
</protein>
<sequence length="264" mass="29819">MPARTRIATQPASTRRWWRKAQRPRAYREVDTTPTIRFCIQYSNVSSKVCCVTRNTAPATPRSRAATRERLLDAARSVLAAEGIQGASVERICDEAGFTRGAFYSNFTSKDDLVLALFRRERELMMAILREAADPQSYAGMDPVEAIGVIMDRFFKLQPPDREWYLVHAEFELRGVRDDAVGREFNDAWREVRAQFEVIMVAVLRDIGLRLTVQASHASAIIMGTYDTALREALIERRPLDLDLLRVTIPLVMLSVTQPLASGG</sequence>
<dbReference type="InterPro" id="IPR001647">
    <property type="entry name" value="HTH_TetR"/>
</dbReference>
<evidence type="ECO:0000313" key="4">
    <source>
        <dbReference type="EMBL" id="KAA1398161.1"/>
    </source>
</evidence>
<dbReference type="EMBL" id="SDPQ02000002">
    <property type="protein sequence ID" value="KAA1398161.1"/>
    <property type="molecule type" value="Genomic_DNA"/>
</dbReference>
<evidence type="ECO:0000259" key="3">
    <source>
        <dbReference type="PROSITE" id="PS50977"/>
    </source>
</evidence>
<organism evidence="4 5">
    <name type="scientific">Aeromicrobium ginsengisoli</name>
    <dbReference type="NCBI Taxonomy" id="363867"/>
    <lineage>
        <taxon>Bacteria</taxon>
        <taxon>Bacillati</taxon>
        <taxon>Actinomycetota</taxon>
        <taxon>Actinomycetes</taxon>
        <taxon>Propionibacteriales</taxon>
        <taxon>Nocardioidaceae</taxon>
        <taxon>Aeromicrobium</taxon>
    </lineage>
</organism>
<dbReference type="Gene3D" id="1.10.357.10">
    <property type="entry name" value="Tetracycline Repressor, domain 2"/>
    <property type="match status" value="1"/>
</dbReference>
<dbReference type="GO" id="GO:0000976">
    <property type="term" value="F:transcription cis-regulatory region binding"/>
    <property type="evidence" value="ECO:0007669"/>
    <property type="project" value="TreeGrafter"/>
</dbReference>
<dbReference type="InterPro" id="IPR009057">
    <property type="entry name" value="Homeodomain-like_sf"/>
</dbReference>
<dbReference type="PANTHER" id="PTHR30055:SF241">
    <property type="entry name" value="TRANSCRIPTIONAL REGULATORY PROTEIN"/>
    <property type="match status" value="1"/>
</dbReference>
<evidence type="ECO:0000256" key="1">
    <source>
        <dbReference type="ARBA" id="ARBA00023125"/>
    </source>
</evidence>
<accession>A0A5M4FGZ2</accession>